<protein>
    <submittedName>
        <fullName evidence="1">Uncharacterized protein</fullName>
    </submittedName>
</protein>
<sequence length="716" mass="79393">MDASTTGAAKRKHRPGLQRVSIACERCRSRKHKCDRKLPECSTCLAAGAECVVLDRTTHRQYPRGHVEDMEAQMLSLRTRLEEVEHENTTLKQDLESARRRNAPGETPRAPSLESGTPNATTNTSSASPFGSLLDEINLVPSDVTSGQRFVGDSSGLFFGKIMQAVLLQADYKGEQGPASDALRLRVADRTGTTASETIVSVPPFEYPDLDVAHRLQNAYHTCRWPALPFLHWPAFLNNHFGPVMASPMQASDVSRFITLMVLSLGAIDLKRQDKSIGEKHLAYFQHATTHYLDGLLKDDSVETVQGLLLVAQFAVNEHRSANAWLVIGQAIRTAVDLGLHRLQPATFDLYKSEMRKRVFWAAYALDRNISITLGRPCAIRDEDIDIPLPSNLTDARLLTGDDLFEGAFAPNHPLDMSTFIHIIQLRQLQSNIQSLFYAADTTYTQAGGTQLHQANIRARLEDWISRSPRYTQSTMATFQSTEWFQIAYSHALLLLYRPSPASPVVDAAALQTCADSAIGLISSYSTLYAKNKITYTWIALHGLFMASVTMLYTLNVSHDIRSSTTKTVVRSNIASCLALFQVMAKHWPLAIRCHDIIERLGNATLALFDAPPQELPAASASGLSQQHFGQIDTEFMNWFGTRDGQLEFSFEDLRHDLEQDAMVSDHAHAIDDTSNPIAGAASLPQDLANLFSVGFDTTLPMMMTVFGNESRDPIE</sequence>
<evidence type="ECO:0000313" key="2">
    <source>
        <dbReference type="Proteomes" id="UP000799754"/>
    </source>
</evidence>
<dbReference type="Proteomes" id="UP000799754">
    <property type="component" value="Unassembled WGS sequence"/>
</dbReference>
<comment type="caution">
    <text evidence="1">The sequence shown here is derived from an EMBL/GenBank/DDBJ whole genome shotgun (WGS) entry which is preliminary data.</text>
</comment>
<dbReference type="EMBL" id="MU006738">
    <property type="protein sequence ID" value="KAF2623200.1"/>
    <property type="molecule type" value="Genomic_DNA"/>
</dbReference>
<accession>A0ACB6RP65</accession>
<proteinExistence type="predicted"/>
<keyword evidence="2" id="KW-1185">Reference proteome</keyword>
<reference evidence="1" key="1">
    <citation type="journal article" date="2020" name="Stud. Mycol.">
        <title>101 Dothideomycetes genomes: a test case for predicting lifestyles and emergence of pathogens.</title>
        <authorList>
            <person name="Haridas S."/>
            <person name="Albert R."/>
            <person name="Binder M."/>
            <person name="Bloem J."/>
            <person name="Labutti K."/>
            <person name="Salamov A."/>
            <person name="Andreopoulos B."/>
            <person name="Baker S."/>
            <person name="Barry K."/>
            <person name="Bills G."/>
            <person name="Bluhm B."/>
            <person name="Cannon C."/>
            <person name="Castanera R."/>
            <person name="Culley D."/>
            <person name="Daum C."/>
            <person name="Ezra D."/>
            <person name="Gonzalez J."/>
            <person name="Henrissat B."/>
            <person name="Kuo A."/>
            <person name="Liang C."/>
            <person name="Lipzen A."/>
            <person name="Lutzoni F."/>
            <person name="Magnuson J."/>
            <person name="Mondo S."/>
            <person name="Nolan M."/>
            <person name="Ohm R."/>
            <person name="Pangilinan J."/>
            <person name="Park H.-J."/>
            <person name="Ramirez L."/>
            <person name="Alfaro M."/>
            <person name="Sun H."/>
            <person name="Tritt A."/>
            <person name="Yoshinaga Y."/>
            <person name="Zwiers L.-H."/>
            <person name="Turgeon B."/>
            <person name="Goodwin S."/>
            <person name="Spatafora J."/>
            <person name="Crous P."/>
            <person name="Grigoriev I."/>
        </authorList>
    </citation>
    <scope>NUCLEOTIDE SEQUENCE</scope>
    <source>
        <strain evidence="1">CBS 525.71</strain>
    </source>
</reference>
<evidence type="ECO:0000313" key="1">
    <source>
        <dbReference type="EMBL" id="KAF2623200.1"/>
    </source>
</evidence>
<name>A0ACB6RP65_9PLEO</name>
<gene>
    <name evidence="1" type="ORF">BU25DRAFT_494418</name>
</gene>
<organism evidence="1 2">
    <name type="scientific">Macroventuria anomochaeta</name>
    <dbReference type="NCBI Taxonomy" id="301207"/>
    <lineage>
        <taxon>Eukaryota</taxon>
        <taxon>Fungi</taxon>
        <taxon>Dikarya</taxon>
        <taxon>Ascomycota</taxon>
        <taxon>Pezizomycotina</taxon>
        <taxon>Dothideomycetes</taxon>
        <taxon>Pleosporomycetidae</taxon>
        <taxon>Pleosporales</taxon>
        <taxon>Pleosporineae</taxon>
        <taxon>Didymellaceae</taxon>
        <taxon>Macroventuria</taxon>
    </lineage>
</organism>